<gene>
    <name evidence="7" type="ORF">HERI1096_LOCUS2144</name>
</gene>
<evidence type="ECO:0000256" key="4">
    <source>
        <dbReference type="ARBA" id="ARBA00023187"/>
    </source>
</evidence>
<dbReference type="GO" id="GO:0005634">
    <property type="term" value="C:nucleus"/>
    <property type="evidence" value="ECO:0007669"/>
    <property type="project" value="UniProtKB-SubCell"/>
</dbReference>
<keyword evidence="5" id="KW-0539">Nucleus</keyword>
<protein>
    <submittedName>
        <fullName evidence="7">Uncharacterized protein</fullName>
    </submittedName>
</protein>
<keyword evidence="4" id="KW-0508">mRNA splicing</keyword>
<feature type="compositionally biased region" description="Basic and acidic residues" evidence="6">
    <location>
        <begin position="1"/>
        <end position="15"/>
    </location>
</feature>
<feature type="region of interest" description="Disordered" evidence="6">
    <location>
        <begin position="1"/>
        <end position="43"/>
    </location>
</feature>
<dbReference type="GO" id="GO:0016556">
    <property type="term" value="P:mRNA modification"/>
    <property type="evidence" value="ECO:0007669"/>
    <property type="project" value="InterPro"/>
</dbReference>
<feature type="compositionally biased region" description="Basic and acidic residues" evidence="6">
    <location>
        <begin position="28"/>
        <end position="43"/>
    </location>
</feature>
<keyword evidence="3" id="KW-0507">mRNA processing</keyword>
<dbReference type="GO" id="GO:0000381">
    <property type="term" value="P:regulation of alternative mRNA splicing, via spliceosome"/>
    <property type="evidence" value="ECO:0007669"/>
    <property type="project" value="InterPro"/>
</dbReference>
<dbReference type="AlphaFoldDB" id="A0A7S3ERR7"/>
<evidence type="ECO:0000256" key="1">
    <source>
        <dbReference type="ARBA" id="ARBA00004123"/>
    </source>
</evidence>
<dbReference type="InterPro" id="IPR033757">
    <property type="entry name" value="WTAP"/>
</dbReference>
<evidence type="ECO:0000256" key="5">
    <source>
        <dbReference type="ARBA" id="ARBA00023242"/>
    </source>
</evidence>
<evidence type="ECO:0000313" key="7">
    <source>
        <dbReference type="EMBL" id="CAE0100492.1"/>
    </source>
</evidence>
<dbReference type="EMBL" id="HBHX01003861">
    <property type="protein sequence ID" value="CAE0100492.1"/>
    <property type="molecule type" value="Transcribed_RNA"/>
</dbReference>
<comment type="subcellular location">
    <subcellularLocation>
        <location evidence="1">Nucleus</location>
    </subcellularLocation>
</comment>
<evidence type="ECO:0000256" key="3">
    <source>
        <dbReference type="ARBA" id="ARBA00022664"/>
    </source>
</evidence>
<dbReference type="Pfam" id="PF17098">
    <property type="entry name" value="Wtap"/>
    <property type="match status" value="1"/>
</dbReference>
<dbReference type="PANTHER" id="PTHR15217:SF0">
    <property type="entry name" value="PRE-MRNA-SPLICING REGULATOR WTAP"/>
    <property type="match status" value="1"/>
</dbReference>
<dbReference type="GO" id="GO:0008380">
    <property type="term" value="P:RNA splicing"/>
    <property type="evidence" value="ECO:0007669"/>
    <property type="project" value="UniProtKB-KW"/>
</dbReference>
<evidence type="ECO:0000256" key="2">
    <source>
        <dbReference type="ARBA" id="ARBA00010313"/>
    </source>
</evidence>
<organism evidence="7">
    <name type="scientific">Haptolina ericina</name>
    <dbReference type="NCBI Taxonomy" id="156174"/>
    <lineage>
        <taxon>Eukaryota</taxon>
        <taxon>Haptista</taxon>
        <taxon>Haptophyta</taxon>
        <taxon>Prymnesiophyceae</taxon>
        <taxon>Prymnesiales</taxon>
        <taxon>Prymnesiaceae</taxon>
        <taxon>Haptolina</taxon>
    </lineage>
</organism>
<proteinExistence type="inferred from homology"/>
<sequence>MADEDPPAKKPRAEYEPETTEQLQQQMEELRATERRSQLEVAQQRRRESALLLRLALKEREARELQTQVRELRQAMRPATSQVSKLLLDPAVNAEIMQLRQQVKEAQAMEHAAKQELEANQFQSGSIAGKKLIQKCKELQAENEQLGKDLSEGSVQKLKTEAALQKEYAQELKKALLETREWVEQMHEELDVSQSMIIQLRRERNSSK</sequence>
<evidence type="ECO:0000256" key="6">
    <source>
        <dbReference type="SAM" id="MobiDB-lite"/>
    </source>
</evidence>
<dbReference type="PANTHER" id="PTHR15217">
    <property type="entry name" value="WILMS' TUMOR 1-ASSOCIATING PROTEIN"/>
    <property type="match status" value="1"/>
</dbReference>
<dbReference type="GO" id="GO:0006397">
    <property type="term" value="P:mRNA processing"/>
    <property type="evidence" value="ECO:0007669"/>
    <property type="project" value="UniProtKB-KW"/>
</dbReference>
<comment type="similarity">
    <text evidence="2">Belongs to the fl(2)d family.</text>
</comment>
<accession>A0A7S3ERR7</accession>
<name>A0A7S3ERR7_9EUKA</name>
<reference evidence="7" key="1">
    <citation type="submission" date="2021-01" db="EMBL/GenBank/DDBJ databases">
        <authorList>
            <person name="Corre E."/>
            <person name="Pelletier E."/>
            <person name="Niang G."/>
            <person name="Scheremetjew M."/>
            <person name="Finn R."/>
            <person name="Kale V."/>
            <person name="Holt S."/>
            <person name="Cochrane G."/>
            <person name="Meng A."/>
            <person name="Brown T."/>
            <person name="Cohen L."/>
        </authorList>
    </citation>
    <scope>NUCLEOTIDE SEQUENCE</scope>
    <source>
        <strain evidence="7">CCMP281</strain>
    </source>
</reference>